<comment type="caution">
    <text evidence="2">The sequence shown here is derived from an EMBL/GenBank/DDBJ whole genome shotgun (WGS) entry which is preliminary data.</text>
</comment>
<gene>
    <name evidence="2" type="ORF">GCM10022276_15160</name>
</gene>
<evidence type="ECO:0000313" key="3">
    <source>
        <dbReference type="Proteomes" id="UP001500827"/>
    </source>
</evidence>
<evidence type="ECO:0000313" key="2">
    <source>
        <dbReference type="EMBL" id="GAA3897122.1"/>
    </source>
</evidence>
<name>A0ABP7LBB7_9SPHN</name>
<protein>
    <submittedName>
        <fullName evidence="2">Uncharacterized protein</fullName>
    </submittedName>
</protein>
<accession>A0ABP7LBB7</accession>
<sequence length="135" mass="14246">MTKLIITLAAAASATGGLVALPAPALAQASSNVAEIVVYGNDPCPRSTDDQVVVCARRPEADRFRIPEKLRPSGTRQQTEAWANRSKALETVGSTGINSCSPVGPGGYTGCLTRVIRDAREQNQQKSPDTTPPEQ</sequence>
<organism evidence="2 3">
    <name type="scientific">Sphingomonas limnosediminicola</name>
    <dbReference type="NCBI Taxonomy" id="940133"/>
    <lineage>
        <taxon>Bacteria</taxon>
        <taxon>Pseudomonadati</taxon>
        <taxon>Pseudomonadota</taxon>
        <taxon>Alphaproteobacteria</taxon>
        <taxon>Sphingomonadales</taxon>
        <taxon>Sphingomonadaceae</taxon>
        <taxon>Sphingomonas</taxon>
    </lineage>
</organism>
<dbReference type="EMBL" id="BAABBM010000001">
    <property type="protein sequence ID" value="GAA3897122.1"/>
    <property type="molecule type" value="Genomic_DNA"/>
</dbReference>
<evidence type="ECO:0000256" key="1">
    <source>
        <dbReference type="SAM" id="SignalP"/>
    </source>
</evidence>
<dbReference type="Proteomes" id="UP001500827">
    <property type="component" value="Unassembled WGS sequence"/>
</dbReference>
<dbReference type="RefSeq" id="WP_344699076.1">
    <property type="nucleotide sequence ID" value="NZ_BAABBM010000001.1"/>
</dbReference>
<feature type="chain" id="PRO_5046257748" evidence="1">
    <location>
        <begin position="28"/>
        <end position="135"/>
    </location>
</feature>
<keyword evidence="3" id="KW-1185">Reference proteome</keyword>
<feature type="signal peptide" evidence="1">
    <location>
        <begin position="1"/>
        <end position="27"/>
    </location>
</feature>
<proteinExistence type="predicted"/>
<reference evidence="3" key="1">
    <citation type="journal article" date="2019" name="Int. J. Syst. Evol. Microbiol.">
        <title>The Global Catalogue of Microorganisms (GCM) 10K type strain sequencing project: providing services to taxonomists for standard genome sequencing and annotation.</title>
        <authorList>
            <consortium name="The Broad Institute Genomics Platform"/>
            <consortium name="The Broad Institute Genome Sequencing Center for Infectious Disease"/>
            <person name="Wu L."/>
            <person name="Ma J."/>
        </authorList>
    </citation>
    <scope>NUCLEOTIDE SEQUENCE [LARGE SCALE GENOMIC DNA]</scope>
    <source>
        <strain evidence="3">JCM 17543</strain>
    </source>
</reference>
<keyword evidence="1" id="KW-0732">Signal</keyword>